<dbReference type="EMBL" id="SGPJ01000012">
    <property type="protein sequence ID" value="THH02040.1"/>
    <property type="molecule type" value="Genomic_DNA"/>
</dbReference>
<organism evidence="4 5">
    <name type="scientific">Hermanssonia centrifuga</name>
    <dbReference type="NCBI Taxonomy" id="98765"/>
    <lineage>
        <taxon>Eukaryota</taxon>
        <taxon>Fungi</taxon>
        <taxon>Dikarya</taxon>
        <taxon>Basidiomycota</taxon>
        <taxon>Agaricomycotina</taxon>
        <taxon>Agaricomycetes</taxon>
        <taxon>Polyporales</taxon>
        <taxon>Meruliaceae</taxon>
        <taxon>Hermanssonia</taxon>
    </lineage>
</organism>
<feature type="region of interest" description="Disordered" evidence="2">
    <location>
        <begin position="1"/>
        <end position="25"/>
    </location>
</feature>
<evidence type="ECO:0000256" key="2">
    <source>
        <dbReference type="SAM" id="MobiDB-lite"/>
    </source>
</evidence>
<dbReference type="InterPro" id="IPR002048">
    <property type="entry name" value="EF_hand_dom"/>
</dbReference>
<gene>
    <name evidence="4" type="ORF">EW026_g798</name>
</gene>
<dbReference type="AlphaFoldDB" id="A0A4S4KY89"/>
<proteinExistence type="predicted"/>
<feature type="region of interest" description="Disordered" evidence="2">
    <location>
        <begin position="43"/>
        <end position="62"/>
    </location>
</feature>
<comment type="caution">
    <text evidence="4">The sequence shown here is derived from an EMBL/GenBank/DDBJ whole genome shotgun (WGS) entry which is preliminary data.</text>
</comment>
<evidence type="ECO:0000256" key="1">
    <source>
        <dbReference type="ARBA" id="ARBA00022837"/>
    </source>
</evidence>
<dbReference type="InterPro" id="IPR018247">
    <property type="entry name" value="EF_Hand_1_Ca_BS"/>
</dbReference>
<dbReference type="GO" id="GO:0005509">
    <property type="term" value="F:calcium ion binding"/>
    <property type="evidence" value="ECO:0007669"/>
    <property type="project" value="InterPro"/>
</dbReference>
<feature type="compositionally biased region" description="Polar residues" evidence="2">
    <location>
        <begin position="43"/>
        <end position="53"/>
    </location>
</feature>
<sequence length="523" mass="59407">MLSDSPELQISSPQAEKFDSVSPSRPTVALGWSMTPTVDYTRNFQTQEETQSRYVPDRSPSGGDHVVDGLAEVAWKLNNIVVSRAEKPVLGDKVEAMTEEAGWMSQLIVQPTQATIDVGGVVQGIKNGLDSFMEDLPWIMKGLDEVAKIHPFLGGAIFAFQAVFELQMTRQENDNRIKSLYVSMKDMIQVLVQLRDIKDPCDIGPDGQTLESRLKSLSDGAAEDIKSFLKSKIWESKLVDFIARFTKRQAEFEFALVIHTTKAVDSTKRTVESIDEKIAALTSLLLEQFHQFTPQIEIDLARKIEEKGGIEAMKSNDFLLRDLDGFQGGFASGMKQRSSFKADLKDELHEDWETAIRKNMETFEGKFALQQRHLQLSLSKFIREENNRLIDEVNKGPHDQIKNKELRMIWKEMGWRRNVKARLFVMTLRDYFRDKASSRAGTGIITAGQGFSSDPKRCDEWAFEYININYLQSIMEAFDDDGSGHVTITEVNQFTKALPPSIQWSLPHWIAYWAIGLSISFRQ</sequence>
<feature type="compositionally biased region" description="Polar residues" evidence="2">
    <location>
        <begin position="1"/>
        <end position="14"/>
    </location>
</feature>
<keyword evidence="1" id="KW-0106">Calcium</keyword>
<dbReference type="SUPFAM" id="SSF47473">
    <property type="entry name" value="EF-hand"/>
    <property type="match status" value="1"/>
</dbReference>
<feature type="domain" description="EF-hand" evidence="3">
    <location>
        <begin position="466"/>
        <end position="501"/>
    </location>
</feature>
<evidence type="ECO:0000313" key="4">
    <source>
        <dbReference type="EMBL" id="THH02040.1"/>
    </source>
</evidence>
<dbReference type="PROSITE" id="PS50222">
    <property type="entry name" value="EF_HAND_2"/>
    <property type="match status" value="1"/>
</dbReference>
<dbReference type="InterPro" id="IPR011992">
    <property type="entry name" value="EF-hand-dom_pair"/>
</dbReference>
<evidence type="ECO:0000313" key="5">
    <source>
        <dbReference type="Proteomes" id="UP000309038"/>
    </source>
</evidence>
<accession>A0A4S4KY89</accession>
<evidence type="ECO:0000259" key="3">
    <source>
        <dbReference type="PROSITE" id="PS50222"/>
    </source>
</evidence>
<reference evidence="4 5" key="1">
    <citation type="submission" date="2019-02" db="EMBL/GenBank/DDBJ databases">
        <title>Genome sequencing of the rare red list fungi Phlebia centrifuga.</title>
        <authorList>
            <person name="Buettner E."/>
            <person name="Kellner H."/>
        </authorList>
    </citation>
    <scope>NUCLEOTIDE SEQUENCE [LARGE SCALE GENOMIC DNA]</scope>
    <source>
        <strain evidence="4 5">DSM 108282</strain>
    </source>
</reference>
<protein>
    <recommendedName>
        <fullName evidence="3">EF-hand domain-containing protein</fullName>
    </recommendedName>
</protein>
<dbReference type="Proteomes" id="UP000309038">
    <property type="component" value="Unassembled WGS sequence"/>
</dbReference>
<keyword evidence="5" id="KW-1185">Reference proteome</keyword>
<name>A0A4S4KY89_9APHY</name>
<dbReference type="PROSITE" id="PS00018">
    <property type="entry name" value="EF_HAND_1"/>
    <property type="match status" value="1"/>
</dbReference>